<gene>
    <name evidence="3" type="ORF">NX784_18375</name>
</gene>
<sequence>MHSAASEGLVRPHLGLASQPVYATLVQFPAVCFVGALLTDLAYWETLNVIWETFSVWLLTAGCIVAAFAGIAGLLTWFRLRHVRGLRFAGLHVAASLLALLLSIVNAFVHSRDGYTAVVPQGLTLSIIVVVLMLLATWFGWPRPQYANDAGGTR</sequence>
<keyword evidence="1" id="KW-1133">Transmembrane helix</keyword>
<comment type="caution">
    <text evidence="3">The sequence shown here is derived from an EMBL/GenBank/DDBJ whole genome shotgun (WGS) entry which is preliminary data.</text>
</comment>
<keyword evidence="1" id="KW-0472">Membrane</keyword>
<feature type="transmembrane region" description="Helical" evidence="1">
    <location>
        <begin position="21"/>
        <end position="44"/>
    </location>
</feature>
<evidence type="ECO:0000256" key="1">
    <source>
        <dbReference type="SAM" id="Phobius"/>
    </source>
</evidence>
<name>A0ABT1ZUQ8_9BURK</name>
<keyword evidence="4" id="KW-1185">Reference proteome</keyword>
<evidence type="ECO:0000313" key="4">
    <source>
        <dbReference type="Proteomes" id="UP001204151"/>
    </source>
</evidence>
<dbReference type="PIRSF" id="PIRSF029509">
    <property type="entry name" value="UCP029509"/>
    <property type="match status" value="1"/>
</dbReference>
<evidence type="ECO:0000259" key="2">
    <source>
        <dbReference type="Pfam" id="PF09990"/>
    </source>
</evidence>
<feature type="transmembrane region" description="Helical" evidence="1">
    <location>
        <begin position="90"/>
        <end position="109"/>
    </location>
</feature>
<protein>
    <submittedName>
        <fullName evidence="3">DUF2231 domain-containing protein</fullName>
    </submittedName>
</protein>
<feature type="transmembrane region" description="Helical" evidence="1">
    <location>
        <begin position="56"/>
        <end position="78"/>
    </location>
</feature>
<dbReference type="RefSeq" id="WP_258818146.1">
    <property type="nucleotide sequence ID" value="NZ_JANUGW010000014.1"/>
</dbReference>
<dbReference type="EMBL" id="JANUGW010000014">
    <property type="protein sequence ID" value="MCS0583561.1"/>
    <property type="molecule type" value="Genomic_DNA"/>
</dbReference>
<evidence type="ECO:0000313" key="3">
    <source>
        <dbReference type="EMBL" id="MCS0583561.1"/>
    </source>
</evidence>
<keyword evidence="1" id="KW-0812">Transmembrane</keyword>
<dbReference type="Proteomes" id="UP001204151">
    <property type="component" value="Unassembled WGS sequence"/>
</dbReference>
<dbReference type="Pfam" id="PF09990">
    <property type="entry name" value="DUF2231"/>
    <property type="match status" value="1"/>
</dbReference>
<dbReference type="InterPro" id="IPR019251">
    <property type="entry name" value="DUF2231_TM"/>
</dbReference>
<accession>A0ABT1ZUQ8</accession>
<feature type="domain" description="DUF2231" evidence="2">
    <location>
        <begin position="19"/>
        <end position="141"/>
    </location>
</feature>
<organism evidence="3 4">
    <name type="scientific">Massilia pinisoli</name>
    <dbReference type="NCBI Taxonomy" id="1772194"/>
    <lineage>
        <taxon>Bacteria</taxon>
        <taxon>Pseudomonadati</taxon>
        <taxon>Pseudomonadota</taxon>
        <taxon>Betaproteobacteria</taxon>
        <taxon>Burkholderiales</taxon>
        <taxon>Oxalobacteraceae</taxon>
        <taxon>Telluria group</taxon>
        <taxon>Massilia</taxon>
    </lineage>
</organism>
<dbReference type="InterPro" id="IPR016923">
    <property type="entry name" value="UCP029509"/>
</dbReference>
<proteinExistence type="predicted"/>
<reference evidence="3 4" key="1">
    <citation type="submission" date="2022-08" db="EMBL/GenBank/DDBJ databases">
        <title>Reclassification of Massilia species as members of the genera Telluria, Duganella, Pseudoduganella, Mokoshia gen. nov. and Zemynaea gen. nov. using orthogonal and non-orthogonal genome-based approaches.</title>
        <authorList>
            <person name="Bowman J.P."/>
        </authorList>
    </citation>
    <scope>NUCLEOTIDE SEQUENCE [LARGE SCALE GENOMIC DNA]</scope>
    <source>
        <strain evidence="3 4">JCM 31316</strain>
    </source>
</reference>
<feature type="transmembrane region" description="Helical" evidence="1">
    <location>
        <begin position="121"/>
        <end position="141"/>
    </location>
</feature>